<dbReference type="SUPFAM" id="SSF51556">
    <property type="entry name" value="Metallo-dependent hydrolases"/>
    <property type="match status" value="1"/>
</dbReference>
<dbReference type="PANTHER" id="PTHR11113">
    <property type="entry name" value="N-ACETYLGLUCOSAMINE-6-PHOSPHATE DEACETYLASE"/>
    <property type="match status" value="1"/>
</dbReference>
<dbReference type="AlphaFoldDB" id="A0A9X2FAB3"/>
<dbReference type="PANTHER" id="PTHR11113:SF14">
    <property type="entry name" value="N-ACETYLGLUCOSAMINE-6-PHOSPHATE DEACETYLASE"/>
    <property type="match status" value="1"/>
</dbReference>
<sequence length="304" mass="32413">MYFDLQVNGYAGVDFNADALSVEDARTVCRELADHQVAGILATVITAELDQMGARLANIARACEQDELVAKMIRGIHIEGPFINPETGYVGAHPQDAVRGADVDSMHRLLDAAAGLTRIVTLAPECDPGGKVTKLLADSGITVSAGHCNPSKDELAASIDAGLSMFTHLGNGCPLLMHRHDNIIQRALSFSEKLAIGFIADGVHVPFNALRNYLARTGLERAFIVTDAIAAAGRGPGVFQLGSQQVVVDEHLATWSADRQNLVGSASTMPAVANHLRDELGLSDSEIRKLTFENPQRAIGLELT</sequence>
<gene>
    <name evidence="3" type="ORF">NG895_11020</name>
</gene>
<evidence type="ECO:0000256" key="2">
    <source>
        <dbReference type="ARBA" id="ARBA00022801"/>
    </source>
</evidence>
<protein>
    <submittedName>
        <fullName evidence="3">N-acetylglucosamine-6-phosphate deacetylase</fullName>
    </submittedName>
</protein>
<keyword evidence="2" id="KW-0378">Hydrolase</keyword>
<dbReference type="Gene3D" id="3.20.20.140">
    <property type="entry name" value="Metal-dependent hydrolases"/>
    <property type="match status" value="1"/>
</dbReference>
<dbReference type="EMBL" id="JAMXLR010000036">
    <property type="protein sequence ID" value="MCO6044437.1"/>
    <property type="molecule type" value="Genomic_DNA"/>
</dbReference>
<comment type="similarity">
    <text evidence="1">Belongs to the metallo-dependent hydrolases superfamily. NagA family.</text>
</comment>
<accession>A0A9X2FAB3</accession>
<comment type="caution">
    <text evidence="3">The sequence shown here is derived from an EMBL/GenBank/DDBJ whole genome shotgun (WGS) entry which is preliminary data.</text>
</comment>
<evidence type="ECO:0000313" key="3">
    <source>
        <dbReference type="EMBL" id="MCO6044437.1"/>
    </source>
</evidence>
<reference evidence="3" key="1">
    <citation type="submission" date="2022-06" db="EMBL/GenBank/DDBJ databases">
        <title>Aeoliella straminimaris, a novel planctomycete from sediments.</title>
        <authorList>
            <person name="Vitorino I.R."/>
            <person name="Lage O.M."/>
        </authorList>
    </citation>
    <scope>NUCLEOTIDE SEQUENCE</scope>
    <source>
        <strain evidence="3">ICT_H6.2</strain>
    </source>
</reference>
<dbReference type="Proteomes" id="UP001155241">
    <property type="component" value="Unassembled WGS sequence"/>
</dbReference>
<keyword evidence="4" id="KW-1185">Reference proteome</keyword>
<dbReference type="InterPro" id="IPR032466">
    <property type="entry name" value="Metal_Hydrolase"/>
</dbReference>
<dbReference type="RefSeq" id="WP_252852539.1">
    <property type="nucleotide sequence ID" value="NZ_JAMXLR010000036.1"/>
</dbReference>
<evidence type="ECO:0000256" key="1">
    <source>
        <dbReference type="ARBA" id="ARBA00010716"/>
    </source>
</evidence>
<proteinExistence type="inferred from homology"/>
<dbReference type="GO" id="GO:0006046">
    <property type="term" value="P:N-acetylglucosamine catabolic process"/>
    <property type="evidence" value="ECO:0007669"/>
    <property type="project" value="TreeGrafter"/>
</dbReference>
<organism evidence="3 4">
    <name type="scientific">Aeoliella straminimaris</name>
    <dbReference type="NCBI Taxonomy" id="2954799"/>
    <lineage>
        <taxon>Bacteria</taxon>
        <taxon>Pseudomonadati</taxon>
        <taxon>Planctomycetota</taxon>
        <taxon>Planctomycetia</taxon>
        <taxon>Pirellulales</taxon>
        <taxon>Lacipirellulaceae</taxon>
        <taxon>Aeoliella</taxon>
    </lineage>
</organism>
<evidence type="ECO:0000313" key="4">
    <source>
        <dbReference type="Proteomes" id="UP001155241"/>
    </source>
</evidence>
<dbReference type="GO" id="GO:0008448">
    <property type="term" value="F:N-acetylglucosamine-6-phosphate deacetylase activity"/>
    <property type="evidence" value="ECO:0007669"/>
    <property type="project" value="TreeGrafter"/>
</dbReference>
<name>A0A9X2FAB3_9BACT</name>